<evidence type="ECO:0000313" key="2">
    <source>
        <dbReference type="EMBL" id="CNU17157.1"/>
    </source>
</evidence>
<accession>A0A655IR86</accession>
<gene>
    <name evidence="2" type="ORF">ERS007661_00200</name>
</gene>
<evidence type="ECO:0000256" key="1">
    <source>
        <dbReference type="SAM" id="MobiDB-lite"/>
    </source>
</evidence>
<evidence type="ECO:0000313" key="3">
    <source>
        <dbReference type="Proteomes" id="UP000039217"/>
    </source>
</evidence>
<organism evidence="2 3">
    <name type="scientific">Mycobacterium tuberculosis</name>
    <dbReference type="NCBI Taxonomy" id="1773"/>
    <lineage>
        <taxon>Bacteria</taxon>
        <taxon>Bacillati</taxon>
        <taxon>Actinomycetota</taxon>
        <taxon>Actinomycetes</taxon>
        <taxon>Mycobacteriales</taxon>
        <taxon>Mycobacteriaceae</taxon>
        <taxon>Mycobacterium</taxon>
        <taxon>Mycobacterium tuberculosis complex</taxon>
    </lineage>
</organism>
<dbReference type="AlphaFoldDB" id="A0A655IR86"/>
<reference evidence="2 3" key="1">
    <citation type="submission" date="2015-03" db="EMBL/GenBank/DDBJ databases">
        <authorList>
            <consortium name="Pathogen Informatics"/>
        </authorList>
    </citation>
    <scope>NUCLEOTIDE SEQUENCE [LARGE SCALE GENOMIC DNA]</scope>
    <source>
        <strain evidence="2 3">D00501624</strain>
    </source>
</reference>
<name>A0A655IR86_MYCTX</name>
<protein>
    <submittedName>
        <fullName evidence="2">Uncharacterized protein</fullName>
    </submittedName>
</protein>
<dbReference type="EMBL" id="CQQC01000032">
    <property type="protein sequence ID" value="CNU17157.1"/>
    <property type="molecule type" value="Genomic_DNA"/>
</dbReference>
<feature type="region of interest" description="Disordered" evidence="1">
    <location>
        <begin position="77"/>
        <end position="98"/>
    </location>
</feature>
<proteinExistence type="predicted"/>
<sequence>MGQKTVGDTMPQRRTRPKKRSLTLGTPYSLLPGSAASRSATSACTITVTTRIDGNSTSRCNNAGTATLYGRLATTAVGAAARSSRRRARTSRLTTVSR</sequence>
<dbReference type="Proteomes" id="UP000039217">
    <property type="component" value="Unassembled WGS sequence"/>
</dbReference>
<feature type="region of interest" description="Disordered" evidence="1">
    <location>
        <begin position="1"/>
        <end position="41"/>
    </location>
</feature>